<dbReference type="InterPro" id="IPR015482">
    <property type="entry name" value="Syntrophin"/>
</dbReference>
<feature type="domain" description="PH" evidence="1">
    <location>
        <begin position="1"/>
        <end position="34"/>
    </location>
</feature>
<dbReference type="InterPro" id="IPR001849">
    <property type="entry name" value="PH_domain"/>
</dbReference>
<proteinExistence type="predicted"/>
<gene>
    <name evidence="2" type="ORF">M9458_032801</name>
</gene>
<sequence length="68" mass="7723">IELHSSDAKHTIVMRHNDTASAQSWFTLMQTTITNLTSKVICELREHASRHGIAGSREIRHLGWLAEK</sequence>
<evidence type="ECO:0000259" key="1">
    <source>
        <dbReference type="PROSITE" id="PS50003"/>
    </source>
</evidence>
<dbReference type="PANTHER" id="PTHR10554:SF11">
    <property type="entry name" value="BETA-1-SYNTROPHIN"/>
    <property type="match status" value="1"/>
</dbReference>
<evidence type="ECO:0000313" key="3">
    <source>
        <dbReference type="Proteomes" id="UP001529510"/>
    </source>
</evidence>
<dbReference type="EMBL" id="JAMKFB020000016">
    <property type="protein sequence ID" value="KAL0172490.1"/>
    <property type="molecule type" value="Genomic_DNA"/>
</dbReference>
<dbReference type="InterPro" id="IPR011993">
    <property type="entry name" value="PH-like_dom_sf"/>
</dbReference>
<dbReference type="PANTHER" id="PTHR10554">
    <property type="entry name" value="SYNTROPHIN"/>
    <property type="match status" value="1"/>
</dbReference>
<feature type="non-terminal residue" evidence="2">
    <location>
        <position position="1"/>
    </location>
</feature>
<organism evidence="2 3">
    <name type="scientific">Cirrhinus mrigala</name>
    <name type="common">Mrigala</name>
    <dbReference type="NCBI Taxonomy" id="683832"/>
    <lineage>
        <taxon>Eukaryota</taxon>
        <taxon>Metazoa</taxon>
        <taxon>Chordata</taxon>
        <taxon>Craniata</taxon>
        <taxon>Vertebrata</taxon>
        <taxon>Euteleostomi</taxon>
        <taxon>Actinopterygii</taxon>
        <taxon>Neopterygii</taxon>
        <taxon>Teleostei</taxon>
        <taxon>Ostariophysi</taxon>
        <taxon>Cypriniformes</taxon>
        <taxon>Cyprinidae</taxon>
        <taxon>Labeoninae</taxon>
        <taxon>Labeonini</taxon>
        <taxon>Cirrhinus</taxon>
    </lineage>
</organism>
<reference evidence="2 3" key="1">
    <citation type="submission" date="2024-05" db="EMBL/GenBank/DDBJ databases">
        <title>Genome sequencing and assembly of Indian major carp, Cirrhinus mrigala (Hamilton, 1822).</title>
        <authorList>
            <person name="Mohindra V."/>
            <person name="Chowdhury L.M."/>
            <person name="Lal K."/>
            <person name="Jena J.K."/>
        </authorList>
    </citation>
    <scope>NUCLEOTIDE SEQUENCE [LARGE SCALE GENOMIC DNA]</scope>
    <source>
        <strain evidence="2">CM1030</strain>
        <tissue evidence="2">Blood</tissue>
    </source>
</reference>
<dbReference type="InterPro" id="IPR041428">
    <property type="entry name" value="PHsplit_syntrophin"/>
</dbReference>
<keyword evidence="3" id="KW-1185">Reference proteome</keyword>
<name>A0ABD0PFE8_CIRMR</name>
<dbReference type="Proteomes" id="UP001529510">
    <property type="component" value="Unassembled WGS sequence"/>
</dbReference>
<protein>
    <recommendedName>
        <fullName evidence="1">PH domain-containing protein</fullName>
    </recommendedName>
</protein>
<dbReference type="Gene3D" id="2.30.29.30">
    <property type="entry name" value="Pleckstrin-homology domain (PH domain)/Phosphotyrosine-binding domain (PTB)"/>
    <property type="match status" value="1"/>
</dbReference>
<evidence type="ECO:0000313" key="2">
    <source>
        <dbReference type="EMBL" id="KAL0172490.1"/>
    </source>
</evidence>
<comment type="caution">
    <text evidence="2">The sequence shown here is derived from an EMBL/GenBank/DDBJ whole genome shotgun (WGS) entry which is preliminary data.</text>
</comment>
<dbReference type="SUPFAM" id="SSF50729">
    <property type="entry name" value="PH domain-like"/>
    <property type="match status" value="1"/>
</dbReference>
<dbReference type="PROSITE" id="PS50003">
    <property type="entry name" value="PH_DOMAIN"/>
    <property type="match status" value="1"/>
</dbReference>
<dbReference type="AlphaFoldDB" id="A0ABD0PFE8"/>
<feature type="non-terminal residue" evidence="2">
    <location>
        <position position="68"/>
    </location>
</feature>
<accession>A0ABD0PFE8</accession>
<dbReference type="Pfam" id="PF18012">
    <property type="entry name" value="PH_17"/>
    <property type="match status" value="1"/>
</dbReference>